<dbReference type="GeneID" id="19111654"/>
<dbReference type="AlphaFoldDB" id="M2MMR5"/>
<evidence type="ECO:0000259" key="2">
    <source>
        <dbReference type="PROSITE" id="PS50076"/>
    </source>
</evidence>
<dbReference type="HOGENOM" id="CLU_274290_0_0_1"/>
<sequence>MAPVFDPFAALDLPRDASTETIRLQYRRLARRYHPNRHQLADSNSALSEQFHTVHQAWKHLADPDKRRRYLVFLRFAEEQEDLLARMADLLSNEGNKAGKEGEQHEPGSGYVSSEPDDDVLPHIGLTRRRTVLERAMSVKKPMTDPAMARTSAKRDRSHHARSTQSEMADGKTKEADYFSLRRKELERLRRKELLAFEKYRRAMVKKFETELEVEQTCERYERSKWQREYFERAPRQTTERLRSFQHFMSAYRAFGQQPLRRRASSIISDGGGQILSTEDLVETGSYLAPDTLASSTRTRSLHKRGYSSDITADHSSSDENEDSVNATVGLYRAWHRRHDRNTTIDLFQLPYTTHKDHIGNDTSSSPGPFRMVVKQPTGLDDRMVEQDSSPESGSGTSRSPSPAPVDDGNSFTLVNSRRLAEALNPGRRRSPSPYGRDQRLPRSNSASRRSSPESQDTGAFMIKPVEVSLLSHIPVNQVHVLGYTEKANVLGVAADAEIDPSALLERLTRLDANVAANFMLKPDTKESFIFRLIYENRNVSERNRSFIALSYRRRVLVQKHHDYYTLPLEKALFKAVLDERASSAEGLWIDQICIDGTSRDETTISMSAMDMVYRSARIVVVALDDIHFDAHEGEMLENHMAEFAKLTHVPARKRFRGKERPYLGQHDEMYQVLRKLLRSSWFKRAWCRHEMRLAREHVFLVPCKSPGSWSGHSVVRFTGACLTHLLGLASEVPFESDIEQVKPALHAFFRDRNKLVAHERHLNAHHGNFTTVVAEVFSMETGGDPRIPPRQRAADALKDKISIILNTMECGLAITPAMRDPGMSLTKAECQYMLLTMALAAQDPGALCSVGPPMRLVQADTDSPLSPTASSTWLFEPTNVDSGLNNYRTLNRLDPKARIETGVSAGEHFVQLDLKFLQSGPVRRGCEDARSLEIACNIIHFCQDQKLGRNRGRYLIADASANRHFGSMFDVYSQTLACVYECGPDWVEDVCMRYGVSRWRRDGESAWNLLVALRNTYGKWPQSAWDMQAAAFIMDFVNFLVIRGMPQRHILHYEEWRPVWVATENGGKILTYAPSRAVCPAIPTALLDPDYVNLARLWLLEPRESHGVDGRPTSRWTILGKSVIFSDDLAEQQLDSRGGACSADQMVFGREDPEIQRLLRERSMGFPS</sequence>
<evidence type="ECO:0000313" key="3">
    <source>
        <dbReference type="EMBL" id="EMC97981.1"/>
    </source>
</evidence>
<accession>M2MMR5</accession>
<dbReference type="OrthoDB" id="270167at2759"/>
<gene>
    <name evidence="3" type="ORF">BAUCODRAFT_31988</name>
</gene>
<dbReference type="Gene3D" id="1.10.287.110">
    <property type="entry name" value="DnaJ domain"/>
    <property type="match status" value="1"/>
</dbReference>
<feature type="compositionally biased region" description="Low complexity" evidence="1">
    <location>
        <begin position="432"/>
        <end position="455"/>
    </location>
</feature>
<keyword evidence="4" id="KW-1185">Reference proteome</keyword>
<feature type="compositionally biased region" description="Basic and acidic residues" evidence="1">
    <location>
        <begin position="97"/>
        <end position="106"/>
    </location>
</feature>
<dbReference type="InterPro" id="IPR036869">
    <property type="entry name" value="J_dom_sf"/>
</dbReference>
<dbReference type="PANTHER" id="PTHR24148">
    <property type="entry name" value="ANKYRIN REPEAT DOMAIN-CONTAINING PROTEIN 39 HOMOLOG-RELATED"/>
    <property type="match status" value="1"/>
</dbReference>
<dbReference type="Proteomes" id="UP000011761">
    <property type="component" value="Unassembled WGS sequence"/>
</dbReference>
<feature type="compositionally biased region" description="Low complexity" evidence="1">
    <location>
        <begin position="390"/>
        <end position="401"/>
    </location>
</feature>
<dbReference type="RefSeq" id="XP_007674379.1">
    <property type="nucleotide sequence ID" value="XM_007676189.1"/>
</dbReference>
<dbReference type="OMA" id="YFERAPR"/>
<dbReference type="InterPro" id="IPR010730">
    <property type="entry name" value="HET"/>
</dbReference>
<proteinExistence type="predicted"/>
<feature type="region of interest" description="Disordered" evidence="1">
    <location>
        <begin position="95"/>
        <end position="122"/>
    </location>
</feature>
<feature type="region of interest" description="Disordered" evidence="1">
    <location>
        <begin position="142"/>
        <end position="174"/>
    </location>
</feature>
<evidence type="ECO:0000256" key="1">
    <source>
        <dbReference type="SAM" id="MobiDB-lite"/>
    </source>
</evidence>
<feature type="domain" description="J" evidence="2">
    <location>
        <begin position="6"/>
        <end position="74"/>
    </location>
</feature>
<dbReference type="KEGG" id="bcom:BAUCODRAFT_31988"/>
<evidence type="ECO:0000313" key="4">
    <source>
        <dbReference type="Proteomes" id="UP000011761"/>
    </source>
</evidence>
<dbReference type="InterPro" id="IPR001623">
    <property type="entry name" value="DnaJ_domain"/>
</dbReference>
<dbReference type="PANTHER" id="PTHR24148:SF82">
    <property type="entry name" value="HETEROKARYON INCOMPATIBILITY DOMAIN-CONTAINING PROTEIN"/>
    <property type="match status" value="1"/>
</dbReference>
<dbReference type="PROSITE" id="PS50076">
    <property type="entry name" value="DNAJ_2"/>
    <property type="match status" value="1"/>
</dbReference>
<feature type="region of interest" description="Disordered" evidence="1">
    <location>
        <begin position="383"/>
        <end position="459"/>
    </location>
</feature>
<dbReference type="SMART" id="SM00271">
    <property type="entry name" value="DnaJ"/>
    <property type="match status" value="1"/>
</dbReference>
<reference evidence="3 4" key="1">
    <citation type="journal article" date="2012" name="PLoS Pathog.">
        <title>Diverse lifestyles and strategies of plant pathogenesis encoded in the genomes of eighteen Dothideomycetes fungi.</title>
        <authorList>
            <person name="Ohm R.A."/>
            <person name="Feau N."/>
            <person name="Henrissat B."/>
            <person name="Schoch C.L."/>
            <person name="Horwitz B.A."/>
            <person name="Barry K.W."/>
            <person name="Condon B.J."/>
            <person name="Copeland A.C."/>
            <person name="Dhillon B."/>
            <person name="Glaser F."/>
            <person name="Hesse C.N."/>
            <person name="Kosti I."/>
            <person name="LaButti K."/>
            <person name="Lindquist E.A."/>
            <person name="Lucas S."/>
            <person name="Salamov A.A."/>
            <person name="Bradshaw R.E."/>
            <person name="Ciuffetti L."/>
            <person name="Hamelin R.C."/>
            <person name="Kema G.H.J."/>
            <person name="Lawrence C."/>
            <person name="Scott J.A."/>
            <person name="Spatafora J.W."/>
            <person name="Turgeon B.G."/>
            <person name="de Wit P.J.G.M."/>
            <person name="Zhong S."/>
            <person name="Goodwin S.B."/>
            <person name="Grigoriev I.V."/>
        </authorList>
    </citation>
    <scope>NUCLEOTIDE SEQUENCE [LARGE SCALE GENOMIC DNA]</scope>
    <source>
        <strain evidence="3 4">UAMH 10762</strain>
    </source>
</reference>
<dbReference type="STRING" id="717646.M2MMR5"/>
<name>M2MMR5_BAUPA</name>
<dbReference type="SUPFAM" id="SSF46565">
    <property type="entry name" value="Chaperone J-domain"/>
    <property type="match status" value="1"/>
</dbReference>
<dbReference type="InterPro" id="IPR052895">
    <property type="entry name" value="HetReg/Transcr_Mod"/>
</dbReference>
<dbReference type="Pfam" id="PF06985">
    <property type="entry name" value="HET"/>
    <property type="match status" value="1"/>
</dbReference>
<organism evidence="3 4">
    <name type="scientific">Baudoinia panamericana (strain UAMH 10762)</name>
    <name type="common">Angels' share fungus</name>
    <name type="synonym">Baudoinia compniacensis (strain UAMH 10762)</name>
    <dbReference type="NCBI Taxonomy" id="717646"/>
    <lineage>
        <taxon>Eukaryota</taxon>
        <taxon>Fungi</taxon>
        <taxon>Dikarya</taxon>
        <taxon>Ascomycota</taxon>
        <taxon>Pezizomycotina</taxon>
        <taxon>Dothideomycetes</taxon>
        <taxon>Dothideomycetidae</taxon>
        <taxon>Mycosphaerellales</taxon>
        <taxon>Teratosphaeriaceae</taxon>
        <taxon>Baudoinia</taxon>
    </lineage>
</organism>
<dbReference type="CDD" id="cd06257">
    <property type="entry name" value="DnaJ"/>
    <property type="match status" value="1"/>
</dbReference>
<protein>
    <recommendedName>
        <fullName evidence="2">J domain-containing protein</fullName>
    </recommendedName>
</protein>
<dbReference type="EMBL" id="KB445553">
    <property type="protein sequence ID" value="EMC97981.1"/>
    <property type="molecule type" value="Genomic_DNA"/>
</dbReference>
<dbReference type="eggNOG" id="ENOG502SN1H">
    <property type="taxonomic scope" value="Eukaryota"/>
</dbReference>
<dbReference type="PRINTS" id="PR00625">
    <property type="entry name" value="JDOMAIN"/>
</dbReference>
<dbReference type="Pfam" id="PF00226">
    <property type="entry name" value="DnaJ"/>
    <property type="match status" value="1"/>
</dbReference>